<protein>
    <submittedName>
        <fullName evidence="1">Uncharacterized protein</fullName>
    </submittedName>
</protein>
<dbReference type="EMBL" id="JAIWYP010000003">
    <property type="protein sequence ID" value="KAH3849546.1"/>
    <property type="molecule type" value="Genomic_DNA"/>
</dbReference>
<keyword evidence="2" id="KW-1185">Reference proteome</keyword>
<evidence type="ECO:0000313" key="1">
    <source>
        <dbReference type="EMBL" id="KAH3849546.1"/>
    </source>
</evidence>
<comment type="caution">
    <text evidence="1">The sequence shown here is derived from an EMBL/GenBank/DDBJ whole genome shotgun (WGS) entry which is preliminary data.</text>
</comment>
<gene>
    <name evidence="1" type="ORF">DPMN_091949</name>
</gene>
<accession>A0A9D4L0S3</accession>
<organism evidence="1 2">
    <name type="scientific">Dreissena polymorpha</name>
    <name type="common">Zebra mussel</name>
    <name type="synonym">Mytilus polymorpha</name>
    <dbReference type="NCBI Taxonomy" id="45954"/>
    <lineage>
        <taxon>Eukaryota</taxon>
        <taxon>Metazoa</taxon>
        <taxon>Spiralia</taxon>
        <taxon>Lophotrochozoa</taxon>
        <taxon>Mollusca</taxon>
        <taxon>Bivalvia</taxon>
        <taxon>Autobranchia</taxon>
        <taxon>Heteroconchia</taxon>
        <taxon>Euheterodonta</taxon>
        <taxon>Imparidentia</taxon>
        <taxon>Neoheterodontei</taxon>
        <taxon>Myida</taxon>
        <taxon>Dreissenoidea</taxon>
        <taxon>Dreissenidae</taxon>
        <taxon>Dreissena</taxon>
    </lineage>
</organism>
<evidence type="ECO:0000313" key="2">
    <source>
        <dbReference type="Proteomes" id="UP000828390"/>
    </source>
</evidence>
<dbReference type="Proteomes" id="UP000828390">
    <property type="component" value="Unassembled WGS sequence"/>
</dbReference>
<dbReference type="AlphaFoldDB" id="A0A9D4L0S3"/>
<sequence length="72" mass="8085">MVDQWCQLPNIVYKFSQWLTSGVNYNTWLTSSVNGVPVVSTAIHGRQVQSMVDQWCQLPSMDDKSVDGLPVV</sequence>
<name>A0A9D4L0S3_DREPO</name>
<reference evidence="1" key="2">
    <citation type="submission" date="2020-11" db="EMBL/GenBank/DDBJ databases">
        <authorList>
            <person name="McCartney M.A."/>
            <person name="Auch B."/>
            <person name="Kono T."/>
            <person name="Mallez S."/>
            <person name="Becker A."/>
            <person name="Gohl D.M."/>
            <person name="Silverstein K.A.T."/>
            <person name="Koren S."/>
            <person name="Bechman K.B."/>
            <person name="Herman A."/>
            <person name="Abrahante J.E."/>
            <person name="Garbe J."/>
        </authorList>
    </citation>
    <scope>NUCLEOTIDE SEQUENCE</scope>
    <source>
        <strain evidence="1">Duluth1</strain>
        <tissue evidence="1">Whole animal</tissue>
    </source>
</reference>
<proteinExistence type="predicted"/>
<reference evidence="1" key="1">
    <citation type="journal article" date="2019" name="bioRxiv">
        <title>The Genome of the Zebra Mussel, Dreissena polymorpha: A Resource for Invasive Species Research.</title>
        <authorList>
            <person name="McCartney M.A."/>
            <person name="Auch B."/>
            <person name="Kono T."/>
            <person name="Mallez S."/>
            <person name="Zhang Y."/>
            <person name="Obille A."/>
            <person name="Becker A."/>
            <person name="Abrahante J.E."/>
            <person name="Garbe J."/>
            <person name="Badalamenti J.P."/>
            <person name="Herman A."/>
            <person name="Mangelson H."/>
            <person name="Liachko I."/>
            <person name="Sullivan S."/>
            <person name="Sone E.D."/>
            <person name="Koren S."/>
            <person name="Silverstein K.A.T."/>
            <person name="Beckman K.B."/>
            <person name="Gohl D.M."/>
        </authorList>
    </citation>
    <scope>NUCLEOTIDE SEQUENCE</scope>
    <source>
        <strain evidence="1">Duluth1</strain>
        <tissue evidence="1">Whole animal</tissue>
    </source>
</reference>